<name>A0AAN8GSZ6_9TELE</name>
<organism evidence="2 3">
    <name type="scientific">Champsocephalus esox</name>
    <name type="common">pike icefish</name>
    <dbReference type="NCBI Taxonomy" id="159716"/>
    <lineage>
        <taxon>Eukaryota</taxon>
        <taxon>Metazoa</taxon>
        <taxon>Chordata</taxon>
        <taxon>Craniata</taxon>
        <taxon>Vertebrata</taxon>
        <taxon>Euteleostomi</taxon>
        <taxon>Actinopterygii</taxon>
        <taxon>Neopterygii</taxon>
        <taxon>Teleostei</taxon>
        <taxon>Neoteleostei</taxon>
        <taxon>Acanthomorphata</taxon>
        <taxon>Eupercaria</taxon>
        <taxon>Perciformes</taxon>
        <taxon>Notothenioidei</taxon>
        <taxon>Channichthyidae</taxon>
        <taxon>Champsocephalus</taxon>
    </lineage>
</organism>
<keyword evidence="3" id="KW-1185">Reference proteome</keyword>
<reference evidence="2 3" key="1">
    <citation type="journal article" date="2023" name="Mol. Biol. Evol.">
        <title>Genomics of Secondarily Temperate Adaptation in the Only Non-Antarctic Icefish.</title>
        <authorList>
            <person name="Rivera-Colon A.G."/>
            <person name="Rayamajhi N."/>
            <person name="Minhas B.F."/>
            <person name="Madrigal G."/>
            <person name="Bilyk K.T."/>
            <person name="Yoon V."/>
            <person name="Hune M."/>
            <person name="Gregory S."/>
            <person name="Cheng C.H.C."/>
            <person name="Catchen J.M."/>
        </authorList>
    </citation>
    <scope>NUCLEOTIDE SEQUENCE [LARGE SCALE GENOMIC DNA]</scope>
    <source>
        <strain evidence="2">JC2023a</strain>
    </source>
</reference>
<evidence type="ECO:0000313" key="3">
    <source>
        <dbReference type="Proteomes" id="UP001335648"/>
    </source>
</evidence>
<comment type="caution">
    <text evidence="2">The sequence shown here is derived from an EMBL/GenBank/DDBJ whole genome shotgun (WGS) entry which is preliminary data.</text>
</comment>
<sequence>MSVMCHEEKPLRSSLGTFYEEEASSVWVACVLLSRLERKLFDQWEDVENPQALLPGESRDFHTSSSREPITRPPLGNQSHVLLSGTNHTLLSF</sequence>
<dbReference type="AlphaFoldDB" id="A0AAN8GSZ6"/>
<evidence type="ECO:0000256" key="1">
    <source>
        <dbReference type="SAM" id="MobiDB-lite"/>
    </source>
</evidence>
<evidence type="ECO:0000313" key="2">
    <source>
        <dbReference type="EMBL" id="KAK5889538.1"/>
    </source>
</evidence>
<protein>
    <submittedName>
        <fullName evidence="2">Uncharacterized protein</fullName>
    </submittedName>
</protein>
<dbReference type="Proteomes" id="UP001335648">
    <property type="component" value="Unassembled WGS sequence"/>
</dbReference>
<feature type="region of interest" description="Disordered" evidence="1">
    <location>
        <begin position="55"/>
        <end position="79"/>
    </location>
</feature>
<accession>A0AAN8GSZ6</accession>
<proteinExistence type="predicted"/>
<gene>
    <name evidence="2" type="ORF">CesoFtcFv8_015533</name>
</gene>
<dbReference type="EMBL" id="JAULUE010002057">
    <property type="protein sequence ID" value="KAK5889538.1"/>
    <property type="molecule type" value="Genomic_DNA"/>
</dbReference>